<dbReference type="InterPro" id="IPR007809">
    <property type="entry name" value="FlgN-like"/>
</dbReference>
<gene>
    <name evidence="2" type="ORF">SDC9_82899</name>
</gene>
<dbReference type="GO" id="GO:0044780">
    <property type="term" value="P:bacterial-type flagellum assembly"/>
    <property type="evidence" value="ECO:0007669"/>
    <property type="project" value="InterPro"/>
</dbReference>
<dbReference type="Pfam" id="PF05130">
    <property type="entry name" value="FlgN"/>
    <property type="match status" value="1"/>
</dbReference>
<dbReference type="EMBL" id="VSSQ01007563">
    <property type="protein sequence ID" value="MPM36304.1"/>
    <property type="molecule type" value="Genomic_DNA"/>
</dbReference>
<evidence type="ECO:0008006" key="3">
    <source>
        <dbReference type="Google" id="ProtNLM"/>
    </source>
</evidence>
<proteinExistence type="predicted"/>
<organism evidence="2">
    <name type="scientific">bioreactor metagenome</name>
    <dbReference type="NCBI Taxonomy" id="1076179"/>
    <lineage>
        <taxon>unclassified sequences</taxon>
        <taxon>metagenomes</taxon>
        <taxon>ecological metagenomes</taxon>
    </lineage>
</organism>
<dbReference type="Gene3D" id="1.20.58.300">
    <property type="entry name" value="FlgN-like"/>
    <property type="match status" value="1"/>
</dbReference>
<protein>
    <recommendedName>
        <fullName evidence="3">FlgN protein</fullName>
    </recommendedName>
</protein>
<dbReference type="InterPro" id="IPR036679">
    <property type="entry name" value="FlgN-like_sf"/>
</dbReference>
<reference evidence="2" key="1">
    <citation type="submission" date="2019-08" db="EMBL/GenBank/DDBJ databases">
        <authorList>
            <person name="Kucharzyk K."/>
            <person name="Murdoch R.W."/>
            <person name="Higgins S."/>
            <person name="Loffler F."/>
        </authorList>
    </citation>
    <scope>NUCLEOTIDE SEQUENCE</scope>
</reference>
<accession>A0A644ZEK1</accession>
<name>A0A644ZEK1_9ZZZZ</name>
<comment type="caution">
    <text evidence="2">The sequence shown here is derived from an EMBL/GenBank/DDBJ whole genome shotgun (WGS) entry which is preliminary data.</text>
</comment>
<dbReference type="SUPFAM" id="SSF140566">
    <property type="entry name" value="FlgN-like"/>
    <property type="match status" value="1"/>
</dbReference>
<evidence type="ECO:0000256" key="1">
    <source>
        <dbReference type="ARBA" id="ARBA00022795"/>
    </source>
</evidence>
<sequence>MDKAGEYAQNLLHVLQEEFQLTGDLIGFAREKEQLLARADVKSLNDLLTTEEETVIALREKEEERNRNVMEFADVLGVSPVGLTIRQLAEWTKDAELGHRLVSAGNDIAVNMRELSRHNEKVKRLLKHQVAYTEFMLNLLLSTKNQAIFYNVQGNREEKENTVSRLNYHA</sequence>
<keyword evidence="1" id="KW-1005">Bacterial flagellum biogenesis</keyword>
<evidence type="ECO:0000313" key="2">
    <source>
        <dbReference type="EMBL" id="MPM36304.1"/>
    </source>
</evidence>
<dbReference type="AlphaFoldDB" id="A0A644ZEK1"/>